<evidence type="ECO:0000259" key="12">
    <source>
        <dbReference type="Pfam" id="PF21082"/>
    </source>
</evidence>
<keyword evidence="10" id="KW-0732">Signal</keyword>
<evidence type="ECO:0000256" key="10">
    <source>
        <dbReference type="SAM" id="SignalP"/>
    </source>
</evidence>
<evidence type="ECO:0000256" key="6">
    <source>
        <dbReference type="ARBA" id="ARBA00023136"/>
    </source>
</evidence>
<evidence type="ECO:0000256" key="5">
    <source>
        <dbReference type="ARBA" id="ARBA00022989"/>
    </source>
</evidence>
<feature type="region of interest" description="Disordered" evidence="8">
    <location>
        <begin position="24"/>
        <end position="43"/>
    </location>
</feature>
<evidence type="ECO:0000256" key="7">
    <source>
        <dbReference type="SAM" id="Coils"/>
    </source>
</evidence>
<keyword evidence="7" id="KW-0175">Coiled coil</keyword>
<keyword evidence="5 9" id="KW-1133">Transmembrane helix</keyword>
<feature type="transmembrane region" description="Helical" evidence="9">
    <location>
        <begin position="573"/>
        <end position="593"/>
    </location>
</feature>
<reference evidence="13 14" key="1">
    <citation type="submission" date="2018-11" db="EMBL/GenBank/DDBJ databases">
        <title>Genomic Encyclopedia of Type Strains, Phase IV (KMG-IV): sequencing the most valuable type-strain genomes for metagenomic binning, comparative biology and taxonomic classification.</title>
        <authorList>
            <person name="Goeker M."/>
        </authorList>
    </citation>
    <scope>NUCLEOTIDE SEQUENCE [LARGE SCALE GENOMIC DNA]</scope>
    <source>
        <strain evidence="13 14">DSM 100275</strain>
    </source>
</reference>
<dbReference type="Gene3D" id="1.10.287.1260">
    <property type="match status" value="1"/>
</dbReference>
<comment type="subcellular location">
    <subcellularLocation>
        <location evidence="1">Cell membrane</location>
        <topology evidence="1">Multi-pass membrane protein</topology>
    </subcellularLocation>
</comment>
<keyword evidence="6 9" id="KW-0472">Membrane</keyword>
<keyword evidence="3" id="KW-1003">Cell membrane</keyword>
<comment type="caution">
    <text evidence="13">The sequence shown here is derived from an EMBL/GenBank/DDBJ whole genome shotgun (WGS) entry which is preliminary data.</text>
</comment>
<dbReference type="GO" id="GO:0008381">
    <property type="term" value="F:mechanosensitive monoatomic ion channel activity"/>
    <property type="evidence" value="ECO:0007669"/>
    <property type="project" value="UniProtKB-ARBA"/>
</dbReference>
<evidence type="ECO:0000256" key="9">
    <source>
        <dbReference type="SAM" id="Phobius"/>
    </source>
</evidence>
<feature type="domain" description="Mechanosensitive ion channel MscS C-terminal" evidence="12">
    <location>
        <begin position="665"/>
        <end position="750"/>
    </location>
</feature>
<dbReference type="Gene3D" id="2.30.30.60">
    <property type="match status" value="1"/>
</dbReference>
<dbReference type="EMBL" id="RJVI01000002">
    <property type="protein sequence ID" value="ROR32725.1"/>
    <property type="molecule type" value="Genomic_DNA"/>
</dbReference>
<dbReference type="SUPFAM" id="SSF50182">
    <property type="entry name" value="Sm-like ribonucleoproteins"/>
    <property type="match status" value="1"/>
</dbReference>
<dbReference type="Proteomes" id="UP000276634">
    <property type="component" value="Unassembled WGS sequence"/>
</dbReference>
<evidence type="ECO:0000313" key="14">
    <source>
        <dbReference type="Proteomes" id="UP000276634"/>
    </source>
</evidence>
<dbReference type="InterPro" id="IPR010920">
    <property type="entry name" value="LSM_dom_sf"/>
</dbReference>
<evidence type="ECO:0000256" key="3">
    <source>
        <dbReference type="ARBA" id="ARBA00022475"/>
    </source>
</evidence>
<protein>
    <submittedName>
        <fullName evidence="13">Mechanosensitive ion channel-like protein</fullName>
    </submittedName>
</protein>
<dbReference type="InterPro" id="IPR006685">
    <property type="entry name" value="MscS_channel_2nd"/>
</dbReference>
<dbReference type="SUPFAM" id="SSF82861">
    <property type="entry name" value="Mechanosensitive channel protein MscS (YggB), transmembrane region"/>
    <property type="match status" value="1"/>
</dbReference>
<dbReference type="InterPro" id="IPR052702">
    <property type="entry name" value="MscS-like_channel"/>
</dbReference>
<dbReference type="InterPro" id="IPR049278">
    <property type="entry name" value="MS_channel_C"/>
</dbReference>
<dbReference type="SUPFAM" id="SSF82689">
    <property type="entry name" value="Mechanosensitive channel protein MscS (YggB), C-terminal domain"/>
    <property type="match status" value="1"/>
</dbReference>
<dbReference type="InterPro" id="IPR023408">
    <property type="entry name" value="MscS_beta-dom_sf"/>
</dbReference>
<dbReference type="Pfam" id="PF00924">
    <property type="entry name" value="MS_channel_2nd"/>
    <property type="match status" value="1"/>
</dbReference>
<name>A0A3N1Y1M7_9GAMM</name>
<feature type="coiled-coil region" evidence="7">
    <location>
        <begin position="255"/>
        <end position="296"/>
    </location>
</feature>
<dbReference type="OrthoDB" id="9799209at2"/>
<dbReference type="Pfam" id="PF21082">
    <property type="entry name" value="MS_channel_3rd"/>
    <property type="match status" value="1"/>
</dbReference>
<dbReference type="InterPro" id="IPR011066">
    <property type="entry name" value="MscS_channel_C_sf"/>
</dbReference>
<keyword evidence="14" id="KW-1185">Reference proteome</keyword>
<feature type="chain" id="PRO_5018173207" evidence="10">
    <location>
        <begin position="22"/>
        <end position="779"/>
    </location>
</feature>
<dbReference type="Gene3D" id="3.30.70.100">
    <property type="match status" value="1"/>
</dbReference>
<feature type="transmembrane region" description="Helical" evidence="9">
    <location>
        <begin position="509"/>
        <end position="529"/>
    </location>
</feature>
<evidence type="ECO:0000256" key="2">
    <source>
        <dbReference type="ARBA" id="ARBA00008017"/>
    </source>
</evidence>
<feature type="signal peptide" evidence="10">
    <location>
        <begin position="1"/>
        <end position="21"/>
    </location>
</feature>
<evidence type="ECO:0000256" key="4">
    <source>
        <dbReference type="ARBA" id="ARBA00022692"/>
    </source>
</evidence>
<feature type="domain" description="Mechanosensitive ion channel MscS" evidence="11">
    <location>
        <begin position="591"/>
        <end position="657"/>
    </location>
</feature>
<dbReference type="PANTHER" id="PTHR30347:SF1">
    <property type="entry name" value="MECHANOSENSITIVE CHANNEL MSCK"/>
    <property type="match status" value="1"/>
</dbReference>
<evidence type="ECO:0000256" key="8">
    <source>
        <dbReference type="SAM" id="MobiDB-lite"/>
    </source>
</evidence>
<sequence length="779" mass="85680">MSIRRLAALLLALLLPAALPAAPPKVAAPEGKPAAAAPAAAETPEALRDRLRERLAEARRELAALEAAVAAKTLPAGIGEDELTRRRDLLLRLAAALQRRLDALARAEAPQPEVAAEPLKLPLGIDQLEALWAQVLAQEAANRALRERLRRLEAEQDALRAETDRARSALGEAQQALEKVAAGEEAQREAARWRVQLAALAVQVLEAELAAVAEERRVLERALARGGERLAGLRARAEEATRASPLTAADRDAKVETATARAAALRREVAQAEAALRAAQEKLRAAREALGALRERSAEQGAPEPAVLEAIGRAQFVAEARRVIAETAAVELALRRRLEESYTREARIWQQRHEAAQRRDPAAIAEARARVEAELQWLQGWRDDLLAQLDAALSEAEARRGELEAMARDDPRLALARQTVRSLESRIGSLRKALDRVKELEGLLARWRAELAVFGEGVGAEARLRDVAARTLEAARAVWNYELLSIEDRITVDGEVVVGRRGITVGRTFSVLAVLLLGLWLAGRVAGLVRRLLERRLRMERGLATLVHRITHVLILVVLALFALESFNIPLTLFAFLGGAFAIGVGFGAQNLINNFISGLILLVERPVRHGDVIEVDGLRGRVTHIGARYSQIRRIDGVDILVPNSVLLERNVINWTLSDDRVRISVSVGVAYGSPTRDVTRLMDRILAEHGEILEDPPPQVLFEDFGDSALVFTANFWVRQRPDRDYREVASDVRHRIDRLFREAGIEIAYPQRDLHLRSAVPLRVHLEPPDGAGGRA</sequence>
<dbReference type="GO" id="GO:0005886">
    <property type="term" value="C:plasma membrane"/>
    <property type="evidence" value="ECO:0007669"/>
    <property type="project" value="UniProtKB-SubCell"/>
</dbReference>
<gene>
    <name evidence="13" type="ORF">EDC57_1936</name>
</gene>
<organism evidence="13 14">
    <name type="scientific">Inmirania thermothiophila</name>
    <dbReference type="NCBI Taxonomy" id="1750597"/>
    <lineage>
        <taxon>Bacteria</taxon>
        <taxon>Pseudomonadati</taxon>
        <taxon>Pseudomonadota</taxon>
        <taxon>Gammaproteobacteria</taxon>
        <taxon>Chromatiales</taxon>
        <taxon>Ectothiorhodospiraceae</taxon>
        <taxon>Inmirania</taxon>
    </lineage>
</organism>
<dbReference type="RefSeq" id="WP_123401630.1">
    <property type="nucleotide sequence ID" value="NZ_RJVI01000002.1"/>
</dbReference>
<evidence type="ECO:0000256" key="1">
    <source>
        <dbReference type="ARBA" id="ARBA00004651"/>
    </source>
</evidence>
<dbReference type="InterPro" id="IPR011014">
    <property type="entry name" value="MscS_channel_TM-2"/>
</dbReference>
<feature type="coiled-coil region" evidence="7">
    <location>
        <begin position="386"/>
        <end position="450"/>
    </location>
</feature>
<proteinExistence type="inferred from homology"/>
<keyword evidence="4 9" id="KW-0812">Transmembrane</keyword>
<comment type="similarity">
    <text evidence="2">Belongs to the MscS (TC 1.A.23) family.</text>
</comment>
<dbReference type="AlphaFoldDB" id="A0A3N1Y1M7"/>
<evidence type="ECO:0000259" key="11">
    <source>
        <dbReference type="Pfam" id="PF00924"/>
    </source>
</evidence>
<feature type="coiled-coil region" evidence="7">
    <location>
        <begin position="135"/>
        <end position="169"/>
    </location>
</feature>
<feature type="transmembrane region" description="Helical" evidence="9">
    <location>
        <begin position="550"/>
        <end position="567"/>
    </location>
</feature>
<dbReference type="PANTHER" id="PTHR30347">
    <property type="entry name" value="POTASSIUM CHANNEL RELATED"/>
    <property type="match status" value="1"/>
</dbReference>
<feature type="coiled-coil region" evidence="7">
    <location>
        <begin position="48"/>
        <end position="107"/>
    </location>
</feature>
<accession>A0A3N1Y1M7</accession>
<evidence type="ECO:0000313" key="13">
    <source>
        <dbReference type="EMBL" id="ROR32725.1"/>
    </source>
</evidence>